<accession>A0A8J2J9H1</accession>
<feature type="transmembrane region" description="Helical" evidence="6">
    <location>
        <begin position="428"/>
        <end position="447"/>
    </location>
</feature>
<keyword evidence="2 6" id="KW-0812">Transmembrane</keyword>
<proteinExistence type="predicted"/>
<feature type="compositionally biased region" description="Basic residues" evidence="5">
    <location>
        <begin position="1"/>
        <end position="10"/>
    </location>
</feature>
<dbReference type="GO" id="GO:0022857">
    <property type="term" value="F:transmembrane transporter activity"/>
    <property type="evidence" value="ECO:0007669"/>
    <property type="project" value="InterPro"/>
</dbReference>
<evidence type="ECO:0000313" key="8">
    <source>
        <dbReference type="Proteomes" id="UP000708208"/>
    </source>
</evidence>
<evidence type="ECO:0000256" key="4">
    <source>
        <dbReference type="ARBA" id="ARBA00023136"/>
    </source>
</evidence>
<dbReference type="OrthoDB" id="3026777at2759"/>
<dbReference type="EMBL" id="CAJVCH010018595">
    <property type="protein sequence ID" value="CAG7685847.1"/>
    <property type="molecule type" value="Genomic_DNA"/>
</dbReference>
<feature type="transmembrane region" description="Helical" evidence="6">
    <location>
        <begin position="336"/>
        <end position="354"/>
    </location>
</feature>
<feature type="transmembrane region" description="Helical" evidence="6">
    <location>
        <begin position="360"/>
        <end position="382"/>
    </location>
</feature>
<dbReference type="PANTHER" id="PTHR23507:SF1">
    <property type="entry name" value="FI18259P1-RELATED"/>
    <property type="match status" value="1"/>
</dbReference>
<evidence type="ECO:0000256" key="6">
    <source>
        <dbReference type="SAM" id="Phobius"/>
    </source>
</evidence>
<dbReference type="GO" id="GO:0016020">
    <property type="term" value="C:membrane"/>
    <property type="evidence" value="ECO:0007669"/>
    <property type="project" value="UniProtKB-SubCell"/>
</dbReference>
<feature type="transmembrane region" description="Helical" evidence="6">
    <location>
        <begin position="145"/>
        <end position="164"/>
    </location>
</feature>
<feature type="transmembrane region" description="Helical" evidence="6">
    <location>
        <begin position="120"/>
        <end position="139"/>
    </location>
</feature>
<keyword evidence="8" id="KW-1185">Reference proteome</keyword>
<comment type="caution">
    <text evidence="7">The sequence shown here is derived from an EMBL/GenBank/DDBJ whole genome shotgun (WGS) entry which is preliminary data.</text>
</comment>
<sequence length="454" mass="50296">MVRKSIRAGRSRSQAKERTPPVDIPESGVPRIPATSSDWDDDIRGGSGAPNTSVWKILDIEPLLVIHLTAAMIGYVGTQNLLVLKACKVDLGLDDEVCLSRRPKTMEEEQSIQKLMSSIVMWRTILSNFLPMILVAQIGAWSDKYGRKLPILLVAGTFILNYIGDVTPRDKLSARISINGSSYFLGILMGLTVGGYLTEKSSPLMFILAGSLEILVFLGILLFLKSRSRSMTEASTGRKIVDLFSPQYLMTSFYSVFRDRPKNRQKILWVLLATHVITLLPLAGDSSVDFLQARFRYDWVAAAFSSFTLYKTVLGFIGKFLSYVVLTEFLQLSEPVVGIISCMCLILSSVIQAFSRSSTMAYIAPIPTLLSGSLMSALRTLIFKTVDETETGKINSFIASLESMTPIIAAPIYATVYYKSFETFTGCYNLLSATLMTLPIGTYIWILNKQGYGF</sequence>
<evidence type="ECO:0000256" key="1">
    <source>
        <dbReference type="ARBA" id="ARBA00004141"/>
    </source>
</evidence>
<protein>
    <recommendedName>
        <fullName evidence="9">Proton-coupled folate transporter</fullName>
    </recommendedName>
</protein>
<evidence type="ECO:0000256" key="3">
    <source>
        <dbReference type="ARBA" id="ARBA00022989"/>
    </source>
</evidence>
<evidence type="ECO:0000256" key="2">
    <source>
        <dbReference type="ARBA" id="ARBA00022692"/>
    </source>
</evidence>
<comment type="subcellular location">
    <subcellularLocation>
        <location evidence="1">Membrane</location>
        <topology evidence="1">Multi-pass membrane protein</topology>
    </subcellularLocation>
</comment>
<feature type="transmembrane region" description="Helical" evidence="6">
    <location>
        <begin position="299"/>
        <end position="324"/>
    </location>
</feature>
<dbReference type="Pfam" id="PF07690">
    <property type="entry name" value="MFS_1"/>
    <property type="match status" value="1"/>
</dbReference>
<reference evidence="7" key="1">
    <citation type="submission" date="2021-06" db="EMBL/GenBank/DDBJ databases">
        <authorList>
            <person name="Hodson N. C."/>
            <person name="Mongue J. A."/>
            <person name="Jaron S. K."/>
        </authorList>
    </citation>
    <scope>NUCLEOTIDE SEQUENCE</scope>
</reference>
<organism evidence="7 8">
    <name type="scientific">Allacma fusca</name>
    <dbReference type="NCBI Taxonomy" id="39272"/>
    <lineage>
        <taxon>Eukaryota</taxon>
        <taxon>Metazoa</taxon>
        <taxon>Ecdysozoa</taxon>
        <taxon>Arthropoda</taxon>
        <taxon>Hexapoda</taxon>
        <taxon>Collembola</taxon>
        <taxon>Symphypleona</taxon>
        <taxon>Sminthuridae</taxon>
        <taxon>Allacma</taxon>
    </lineage>
</organism>
<dbReference type="Proteomes" id="UP000708208">
    <property type="component" value="Unassembled WGS sequence"/>
</dbReference>
<evidence type="ECO:0000313" key="7">
    <source>
        <dbReference type="EMBL" id="CAG7685847.1"/>
    </source>
</evidence>
<feature type="transmembrane region" description="Helical" evidence="6">
    <location>
        <begin position="394"/>
        <end position="416"/>
    </location>
</feature>
<feature type="transmembrane region" description="Helical" evidence="6">
    <location>
        <begin position="267"/>
        <end position="284"/>
    </location>
</feature>
<name>A0A8J2J9H1_9HEXA</name>
<gene>
    <name evidence="7" type="ORF">AFUS01_LOCUS3140</name>
</gene>
<feature type="region of interest" description="Disordered" evidence="5">
    <location>
        <begin position="1"/>
        <end position="46"/>
    </location>
</feature>
<keyword evidence="3 6" id="KW-1133">Transmembrane helix</keyword>
<dbReference type="PANTHER" id="PTHR23507">
    <property type="entry name" value="ZGC:174356"/>
    <property type="match status" value="1"/>
</dbReference>
<evidence type="ECO:0008006" key="9">
    <source>
        <dbReference type="Google" id="ProtNLM"/>
    </source>
</evidence>
<feature type="transmembrane region" description="Helical" evidence="6">
    <location>
        <begin position="176"/>
        <end position="198"/>
    </location>
</feature>
<evidence type="ECO:0000256" key="5">
    <source>
        <dbReference type="SAM" id="MobiDB-lite"/>
    </source>
</evidence>
<dbReference type="AlphaFoldDB" id="A0A8J2J9H1"/>
<keyword evidence="4 6" id="KW-0472">Membrane</keyword>
<dbReference type="InterPro" id="IPR011701">
    <property type="entry name" value="MFS"/>
</dbReference>
<feature type="transmembrane region" description="Helical" evidence="6">
    <location>
        <begin position="204"/>
        <end position="224"/>
    </location>
</feature>